<evidence type="ECO:0000313" key="2">
    <source>
        <dbReference type="Proteomes" id="UP000199532"/>
    </source>
</evidence>
<dbReference type="InterPro" id="IPR008969">
    <property type="entry name" value="CarboxyPept-like_regulatory"/>
</dbReference>
<name>A0A1H6XHJ7_9BACT</name>
<dbReference type="Proteomes" id="UP000199532">
    <property type="component" value="Unassembled WGS sequence"/>
</dbReference>
<protein>
    <submittedName>
        <fullName evidence="1">CarboxypepD_reg-like domain-containing protein</fullName>
    </submittedName>
</protein>
<dbReference type="InterPro" id="IPR043741">
    <property type="entry name" value="DUF5686"/>
</dbReference>
<dbReference type="EMBL" id="FNXY01000006">
    <property type="protein sequence ID" value="SEJ28549.1"/>
    <property type="molecule type" value="Genomic_DNA"/>
</dbReference>
<accession>A0A1H6XHJ7</accession>
<dbReference type="AlphaFoldDB" id="A0A1H6XHJ7"/>
<gene>
    <name evidence="1" type="ORF">SAMN04487995_3961</name>
</gene>
<dbReference type="OrthoDB" id="983143at2"/>
<dbReference type="Gene3D" id="2.60.40.1120">
    <property type="entry name" value="Carboxypeptidase-like, regulatory domain"/>
    <property type="match status" value="1"/>
</dbReference>
<dbReference type="Pfam" id="PF13715">
    <property type="entry name" value="CarbopepD_reg_2"/>
    <property type="match status" value="1"/>
</dbReference>
<evidence type="ECO:0000313" key="1">
    <source>
        <dbReference type="EMBL" id="SEJ28549.1"/>
    </source>
</evidence>
<dbReference type="RefSeq" id="WP_090337974.1">
    <property type="nucleotide sequence ID" value="NZ_FNXY01000006.1"/>
</dbReference>
<dbReference type="SUPFAM" id="SSF49464">
    <property type="entry name" value="Carboxypeptidase regulatory domain-like"/>
    <property type="match status" value="1"/>
</dbReference>
<keyword evidence="2" id="KW-1185">Reference proteome</keyword>
<proteinExistence type="predicted"/>
<sequence>MQTRYKLPILVLWIIFMQANLTFAQTTTIRGVISDSASKETLPYASVVVPGTSFGALADDDGKFTIQIQGNYNKIQVQYIGYNTITRTFMPGREQVINLRLNVNTSLLKEVVVRGKGRYRNRNNPAVELIQNVIDHKKENQPEANDFVEYEQYEKISFALSNLSNKFKDKRIFRNYQFLFQQQDSASIGGKNILPAYLEEKISQVYYRKDPTKKKQVILADQRAEYDSRFIDNDGLSTYFNRLYEDINIYDNNISVVTNLLLSPIANNSPTFYKFFIRDTVKTEQPWLVELNFIPRNKTDLLFEGKMFITLDGHYSVHCAYLTVNKDINLNFMRDLEAKLEYEKSADGRYRPMKKTLAMEFALGEKGGGLYGQRMVTYKNYAINQSIPDSIFKGPAEVIGYDLEVKPTSEYWQAARHVPLEKTEIAIYKNVDTLQTIKSFQRTMDIITLLFAGYKNFGAVEMGPVNTFYSFNPVEGLRLRFGGRTTPEFSKRVYFESYAAYGFKDQKWKYFLSGTYSLNNKSVYHFPLHYLRVSYQRDTKIPGQELQFVQEDNFLLSFKRGNNDRWLYNDIYKLEYVREFRNKMSYKIGFTQWRQTPAGALEYQYLDVENDALINVPELNNTEVNVELRYAPKEQYYQGKLYRIPIPNKYPIFTMRYNTGISGFLKGEYNYHNLTGNVNKRIFLSQFGYTDVTLEGGYIFGNQIPFPLLSIHRANQTYAYQLGSYNLMNFLEFVSDHYASLNVEYYFNGFIFNKIPLLKRLKLREVFSFRGLVGDVRDENNPVKNPSLYRFPTNEDGTLATYTLRKEPYIEGSVGIANIFKLLRVDLVKRLNYLDHPNVSEWGIRARVKFDF</sequence>
<dbReference type="STRING" id="408657.SAMN04487995_3961"/>
<dbReference type="Pfam" id="PF18939">
    <property type="entry name" value="DUF5686"/>
    <property type="match status" value="1"/>
</dbReference>
<reference evidence="1 2" key="1">
    <citation type="submission" date="2016-10" db="EMBL/GenBank/DDBJ databases">
        <authorList>
            <person name="de Groot N.N."/>
        </authorList>
    </citation>
    <scope>NUCLEOTIDE SEQUENCE [LARGE SCALE GENOMIC DNA]</scope>
    <source>
        <strain evidence="1 2">DSM 19938</strain>
    </source>
</reference>
<organism evidence="1 2">
    <name type="scientific">Dyadobacter koreensis</name>
    <dbReference type="NCBI Taxonomy" id="408657"/>
    <lineage>
        <taxon>Bacteria</taxon>
        <taxon>Pseudomonadati</taxon>
        <taxon>Bacteroidota</taxon>
        <taxon>Cytophagia</taxon>
        <taxon>Cytophagales</taxon>
        <taxon>Spirosomataceae</taxon>
        <taxon>Dyadobacter</taxon>
    </lineage>
</organism>